<evidence type="ECO:0000313" key="2">
    <source>
        <dbReference type="EMBL" id="TPP49943.1"/>
    </source>
</evidence>
<comment type="caution">
    <text evidence="1">The sequence shown here is derived from an EMBL/GenBank/DDBJ whole genome shotgun (WGS) entry which is preliminary data.</text>
</comment>
<protein>
    <submittedName>
        <fullName evidence="1">Uncharacterized protein</fullName>
    </submittedName>
</protein>
<evidence type="ECO:0000313" key="1">
    <source>
        <dbReference type="EMBL" id="TPP45524.1"/>
    </source>
</evidence>
<accession>A0A504XB69</accession>
<evidence type="ECO:0000313" key="4">
    <source>
        <dbReference type="Proteomes" id="UP000318821"/>
    </source>
</evidence>
<organism evidence="1 4">
    <name type="scientific">Leishmania donovani</name>
    <dbReference type="NCBI Taxonomy" id="5661"/>
    <lineage>
        <taxon>Eukaryota</taxon>
        <taxon>Discoba</taxon>
        <taxon>Euglenozoa</taxon>
        <taxon>Kinetoplastea</taxon>
        <taxon>Metakinetoplastina</taxon>
        <taxon>Trypanosomatida</taxon>
        <taxon>Trypanosomatidae</taxon>
        <taxon>Leishmaniinae</taxon>
        <taxon>Leishmania</taxon>
    </lineage>
</organism>
<sequence>MSGVPIKTEVKQEGGKYGATAATQESKPGIFATQETLGDVGREDKEGTLYVCGNCTAQLYFKPDSRLVCPICSHITGASTVFYKIRTEPTTGFPTSTQSTVGRAGTKDDGAAAAVPQCVCATCMMRLPMPRSSSVFASFQCPQCRMNGVDAKLVYTCRAQPTEHSTR</sequence>
<dbReference type="Proteomes" id="UP000318447">
    <property type="component" value="Unassembled WGS sequence"/>
</dbReference>
<dbReference type="VEuPathDB" id="TriTrypDB:LDHU3_20.0660"/>
<reference evidence="1" key="1">
    <citation type="submission" date="2019-02" db="EMBL/GenBank/DDBJ databases">
        <title>FDA dAtabase for Regulatory Grade micrObial Sequences (FDA-ARGOS): Supporting development and validation of Infectious Disease Dx tests.</title>
        <authorList>
            <person name="Duncan R."/>
            <person name="Fisher C."/>
            <person name="Tallon L.J."/>
            <person name="Sadzewicz L."/>
            <person name="Sengamalay N."/>
            <person name="Ott S."/>
            <person name="Godinez A."/>
            <person name="Nagaraj S."/>
            <person name="Nadendla S."/>
            <person name="Sichtig H."/>
        </authorList>
    </citation>
    <scope>NUCLEOTIDE SEQUENCE</scope>
    <source>
        <strain evidence="1">FDAARGOS_360</strain>
        <strain evidence="2">FDAARGOS_361</strain>
    </source>
</reference>
<dbReference type="AlphaFoldDB" id="A0A504XB69"/>
<dbReference type="EMBL" id="RHLD01000038">
    <property type="protein sequence ID" value="TPP45524.1"/>
    <property type="molecule type" value="Genomic_DNA"/>
</dbReference>
<proteinExistence type="predicted"/>
<dbReference type="SUPFAM" id="SSF63393">
    <property type="entry name" value="RNA polymerase subunits"/>
    <property type="match status" value="1"/>
</dbReference>
<gene>
    <name evidence="1" type="ORF">CGC20_31805</name>
    <name evidence="2" type="ORF">CGC21_29545</name>
</gene>
<dbReference type="Gene3D" id="2.20.28.30">
    <property type="entry name" value="RNA polymerase ii, chain L"/>
    <property type="match status" value="1"/>
</dbReference>
<reference evidence="4" key="2">
    <citation type="submission" date="2019-02" db="EMBL/GenBank/DDBJ databases">
        <title>FDA dAtabase for Regulatory Grade micrObial Sequences (FDA-ARGOS): Supporting development and validation of Infectious Disease Dx tests.</title>
        <authorList>
            <person name="Duncan R."/>
            <person name="Fisher C."/>
            <person name="Tallon L."/>
            <person name="Sadzewicz L."/>
            <person name="Sengamalay N."/>
            <person name="Ott S."/>
            <person name="Godinez A."/>
            <person name="Nagaraj S."/>
            <person name="Vavikolanu K."/>
            <person name="Vyas G."/>
            <person name="Nadendla S."/>
            <person name="Aluvathingal J."/>
            <person name="Sichtig H."/>
        </authorList>
    </citation>
    <scope>NUCLEOTIDE SEQUENCE [LARGE SCALE GENOMIC DNA]</scope>
    <source>
        <strain evidence="4">FDAARGOS_360</strain>
    </source>
</reference>
<dbReference type="Proteomes" id="UP000318821">
    <property type="component" value="Unassembled WGS sequence"/>
</dbReference>
<dbReference type="EMBL" id="RHLC01000023">
    <property type="protein sequence ID" value="TPP49943.1"/>
    <property type="molecule type" value="Genomic_DNA"/>
</dbReference>
<dbReference type="InterPro" id="IPR029040">
    <property type="entry name" value="RPABC4/Spt4"/>
</dbReference>
<dbReference type="VEuPathDB" id="TriTrypDB:LdBPK_200560.1"/>
<dbReference type="VEuPathDB" id="TriTrypDB:LdCL_200010300"/>
<name>A0A504XB69_LEIDO</name>
<reference evidence="3" key="3">
    <citation type="submission" date="2019-02" db="EMBL/GenBank/DDBJ databases">
        <title>FDA dAtabase for Regulatory Grade micrObial Sequences (FDA-ARGOS): Supporting development and validation of Infectious Disease Dx tests.</title>
        <authorList>
            <person name="Duncan R."/>
            <person name="Fisher C."/>
            <person name="Tallon L."/>
            <person name="Sadzewicz L."/>
            <person name="Sengamalay N."/>
            <person name="Ott S."/>
            <person name="Godinez A."/>
            <person name="Nagaraj S."/>
            <person name="Vavikolanu K."/>
            <person name="Nadendla S."/>
            <person name="Aluvathingal J."/>
            <person name="Sichtig H."/>
        </authorList>
    </citation>
    <scope>NUCLEOTIDE SEQUENCE [LARGE SCALE GENOMIC DNA]</scope>
    <source>
        <strain evidence="3">FDAARGOS_361</strain>
    </source>
</reference>
<evidence type="ECO:0000313" key="3">
    <source>
        <dbReference type="Proteomes" id="UP000318447"/>
    </source>
</evidence>